<feature type="region of interest" description="Disordered" evidence="1">
    <location>
        <begin position="74"/>
        <end position="96"/>
    </location>
</feature>
<protein>
    <submittedName>
        <fullName evidence="2">Uncharacterized protein</fullName>
    </submittedName>
</protein>
<feature type="compositionally biased region" description="Basic and acidic residues" evidence="1">
    <location>
        <begin position="76"/>
        <end position="96"/>
    </location>
</feature>
<evidence type="ECO:0000313" key="3">
    <source>
        <dbReference type="Proteomes" id="UP000008237"/>
    </source>
</evidence>
<dbReference type="InParanoid" id="E2BT51"/>
<organism evidence="3">
    <name type="scientific">Harpegnathos saltator</name>
    <name type="common">Jerdon's jumping ant</name>
    <dbReference type="NCBI Taxonomy" id="610380"/>
    <lineage>
        <taxon>Eukaryota</taxon>
        <taxon>Metazoa</taxon>
        <taxon>Ecdysozoa</taxon>
        <taxon>Arthropoda</taxon>
        <taxon>Hexapoda</taxon>
        <taxon>Insecta</taxon>
        <taxon>Pterygota</taxon>
        <taxon>Neoptera</taxon>
        <taxon>Endopterygota</taxon>
        <taxon>Hymenoptera</taxon>
        <taxon>Apocrita</taxon>
        <taxon>Aculeata</taxon>
        <taxon>Formicoidea</taxon>
        <taxon>Formicidae</taxon>
        <taxon>Ponerinae</taxon>
        <taxon>Ponerini</taxon>
        <taxon>Harpegnathos</taxon>
    </lineage>
</organism>
<name>E2BT51_HARSA</name>
<accession>E2BT51</accession>
<sequence>MRSLDAETEEHPEMLDLWGPWREGLRRWRFSHPVGGGGARAGCDWREGIEGGRGGVSPYSAKRWGEWKEYLQQQIEGKEQEPREPAEGQAPGEERLQEFQRSVAQLDILLKLQGERGLGERGEALKEKKNKREADFERERKKWRELLEQEREGTEERLQEFQRSVAQLDILLKLQGERGLGERGRRQHRRMGL</sequence>
<gene>
    <name evidence="2" type="ORF">EAI_06285</name>
</gene>
<evidence type="ECO:0000256" key="1">
    <source>
        <dbReference type="SAM" id="MobiDB-lite"/>
    </source>
</evidence>
<dbReference type="AlphaFoldDB" id="E2BT51"/>
<reference evidence="2 3" key="1">
    <citation type="journal article" date="2010" name="Science">
        <title>Genomic comparison of the ants Camponotus floridanus and Harpegnathos saltator.</title>
        <authorList>
            <person name="Bonasio R."/>
            <person name="Zhang G."/>
            <person name="Ye C."/>
            <person name="Mutti N.S."/>
            <person name="Fang X."/>
            <person name="Qin N."/>
            <person name="Donahue G."/>
            <person name="Yang P."/>
            <person name="Li Q."/>
            <person name="Li C."/>
            <person name="Zhang P."/>
            <person name="Huang Z."/>
            <person name="Berger S.L."/>
            <person name="Reinberg D."/>
            <person name="Wang J."/>
            <person name="Liebig J."/>
        </authorList>
    </citation>
    <scope>NUCLEOTIDE SEQUENCE [LARGE SCALE GENOMIC DNA]</scope>
    <source>
        <strain evidence="2 3">R22 G/1</strain>
    </source>
</reference>
<dbReference type="Proteomes" id="UP000008237">
    <property type="component" value="Unassembled WGS sequence"/>
</dbReference>
<proteinExistence type="predicted"/>
<keyword evidence="3" id="KW-1185">Reference proteome</keyword>
<evidence type="ECO:0000313" key="2">
    <source>
        <dbReference type="EMBL" id="EFN81129.1"/>
    </source>
</evidence>
<dbReference type="EMBL" id="GL450350">
    <property type="protein sequence ID" value="EFN81129.1"/>
    <property type="molecule type" value="Genomic_DNA"/>
</dbReference>